<organism evidence="1 2">
    <name type="scientific">Psychroserpens luteus</name>
    <dbReference type="NCBI Taxonomy" id="1434066"/>
    <lineage>
        <taxon>Bacteria</taxon>
        <taxon>Pseudomonadati</taxon>
        <taxon>Bacteroidota</taxon>
        <taxon>Flavobacteriia</taxon>
        <taxon>Flavobacteriales</taxon>
        <taxon>Flavobacteriaceae</taxon>
        <taxon>Psychroserpens</taxon>
    </lineage>
</organism>
<keyword evidence="2" id="KW-1185">Reference proteome</keyword>
<protein>
    <recommendedName>
        <fullName evidence="3">Lipocalin-like domain-containing protein</fullName>
    </recommendedName>
</protein>
<sequence length="157" mass="17135">MKFRKQPKSVFFFIIPILMFCMIGCDGDDDNQVETIPLFLEGNYVGTWNSETPSATFIDYGISANLQISGTNTLSGSWFGTSNFEVCCSNGDNDGTITMEISGNEITSFLLDDVIPDCSGVFTGTGVIRESDNALVIDFMGTDCDGLHDGEMVFIKE</sequence>
<dbReference type="Proteomes" id="UP001597548">
    <property type="component" value="Unassembled WGS sequence"/>
</dbReference>
<dbReference type="EMBL" id="JBHUOS010000009">
    <property type="protein sequence ID" value="MFD2916170.1"/>
    <property type="molecule type" value="Genomic_DNA"/>
</dbReference>
<accession>A0ABW5ZT17</accession>
<evidence type="ECO:0000313" key="2">
    <source>
        <dbReference type="Proteomes" id="UP001597548"/>
    </source>
</evidence>
<reference evidence="2" key="1">
    <citation type="journal article" date="2019" name="Int. J. Syst. Evol. Microbiol.">
        <title>The Global Catalogue of Microorganisms (GCM) 10K type strain sequencing project: providing services to taxonomists for standard genome sequencing and annotation.</title>
        <authorList>
            <consortium name="The Broad Institute Genomics Platform"/>
            <consortium name="The Broad Institute Genome Sequencing Center for Infectious Disease"/>
            <person name="Wu L."/>
            <person name="Ma J."/>
        </authorList>
    </citation>
    <scope>NUCLEOTIDE SEQUENCE [LARGE SCALE GENOMIC DNA]</scope>
    <source>
        <strain evidence="2">KCTC 32514</strain>
    </source>
</reference>
<comment type="caution">
    <text evidence="1">The sequence shown here is derived from an EMBL/GenBank/DDBJ whole genome shotgun (WGS) entry which is preliminary data.</text>
</comment>
<gene>
    <name evidence="1" type="ORF">ACFS29_11010</name>
</gene>
<evidence type="ECO:0000313" key="1">
    <source>
        <dbReference type="EMBL" id="MFD2916170.1"/>
    </source>
</evidence>
<proteinExistence type="predicted"/>
<dbReference type="RefSeq" id="WP_194508179.1">
    <property type="nucleotide sequence ID" value="NZ_JADILU010000004.1"/>
</dbReference>
<name>A0ABW5ZT17_9FLAO</name>
<evidence type="ECO:0008006" key="3">
    <source>
        <dbReference type="Google" id="ProtNLM"/>
    </source>
</evidence>